<dbReference type="InterPro" id="IPR057048">
    <property type="entry name" value="PARP14_KH_6"/>
</dbReference>
<dbReference type="SUPFAM" id="SSF56399">
    <property type="entry name" value="ADP-ribosylation"/>
    <property type="match status" value="1"/>
</dbReference>
<reference evidence="11" key="2">
    <citation type="submission" date="2025-08" db="UniProtKB">
        <authorList>
            <consortium name="Ensembl"/>
        </authorList>
    </citation>
    <scope>IDENTIFICATION</scope>
</reference>
<dbReference type="GeneTree" id="ENSGT00940000154311"/>
<evidence type="ECO:0000256" key="2">
    <source>
        <dbReference type="ARBA" id="ARBA00022676"/>
    </source>
</evidence>
<dbReference type="InterPro" id="IPR057046">
    <property type="entry name" value="PARP14_KH_4"/>
</dbReference>
<dbReference type="InterPro" id="IPR054596">
    <property type="entry name" value="PARP14_WWE"/>
</dbReference>
<dbReference type="Gene3D" id="3.90.228.10">
    <property type="match status" value="1"/>
</dbReference>
<dbReference type="KEGG" id="gat:120833519"/>
<evidence type="ECO:0000256" key="6">
    <source>
        <dbReference type="ARBA" id="ARBA00024347"/>
    </source>
</evidence>
<evidence type="ECO:0000256" key="5">
    <source>
        <dbReference type="ARBA" id="ARBA00023242"/>
    </source>
</evidence>
<dbReference type="CTD" id="791754"/>
<dbReference type="GO" id="GO:0003950">
    <property type="term" value="F:NAD+ poly-ADP-ribosyltransferase activity"/>
    <property type="evidence" value="ECO:0007669"/>
    <property type="project" value="UniProtKB-UniRule"/>
</dbReference>
<dbReference type="FunFam" id="3.90.228.10:FF:000008">
    <property type="entry name" value="Poly [ADP-ribose] polymerase"/>
    <property type="match status" value="1"/>
</dbReference>
<keyword evidence="12" id="KW-1185">Reference proteome</keyword>
<dbReference type="GO" id="GO:0003714">
    <property type="term" value="F:transcription corepressor activity"/>
    <property type="evidence" value="ECO:0007669"/>
    <property type="project" value="TreeGrafter"/>
</dbReference>
<dbReference type="Pfam" id="PF23245">
    <property type="entry name" value="RRM_PARP14_2"/>
    <property type="match status" value="1"/>
</dbReference>
<dbReference type="Bgee" id="ENSGACG00000002353">
    <property type="expression patterns" value="Expressed in pharyngeal gill and 12 other cell types or tissues"/>
</dbReference>
<dbReference type="InterPro" id="IPR057044">
    <property type="entry name" value="PARP14_KH_1"/>
</dbReference>
<dbReference type="PROSITE" id="PS50918">
    <property type="entry name" value="WWE"/>
    <property type="match status" value="1"/>
</dbReference>
<dbReference type="PANTHER" id="PTHR14453">
    <property type="entry name" value="PARP/ZINC FINGER CCCH TYPE DOMAIN CONTAINING PROTEIN"/>
    <property type="match status" value="1"/>
</dbReference>
<evidence type="ECO:0000256" key="4">
    <source>
        <dbReference type="ARBA" id="ARBA00023027"/>
    </source>
</evidence>
<dbReference type="GeneID" id="120833519"/>
<dbReference type="InterPro" id="IPR012317">
    <property type="entry name" value="Poly(ADP-ribose)pol_cat_dom"/>
</dbReference>
<dbReference type="GO" id="GO:0070212">
    <property type="term" value="P:protein poly-ADP-ribosylation"/>
    <property type="evidence" value="ECO:0007669"/>
    <property type="project" value="TreeGrafter"/>
</dbReference>
<evidence type="ECO:0000313" key="12">
    <source>
        <dbReference type="Proteomes" id="UP000007635"/>
    </source>
</evidence>
<dbReference type="CDD" id="cd02903">
    <property type="entry name" value="Macro_BAL-like"/>
    <property type="match status" value="1"/>
</dbReference>
<keyword evidence="5" id="KW-0539">Nucleus</keyword>
<proteinExistence type="inferred from homology"/>
<dbReference type="PROSITE" id="PS51154">
    <property type="entry name" value="MACRO"/>
    <property type="match status" value="3"/>
</dbReference>
<protein>
    <recommendedName>
        <fullName evidence="7">Poly [ADP-ribose] polymerase</fullName>
        <shortName evidence="7">PARP</shortName>
        <ecNumber evidence="7">2.4.2.-</ecNumber>
    </recommendedName>
</protein>
<dbReference type="SMART" id="SM00506">
    <property type="entry name" value="A1pp"/>
    <property type="match status" value="3"/>
</dbReference>
<feature type="domain" description="Macro" evidence="10">
    <location>
        <begin position="773"/>
        <end position="960"/>
    </location>
</feature>
<evidence type="ECO:0000256" key="1">
    <source>
        <dbReference type="ARBA" id="ARBA00004123"/>
    </source>
</evidence>
<dbReference type="InterPro" id="IPR057051">
    <property type="entry name" value="PARP14_RPM_1"/>
</dbReference>
<dbReference type="GO" id="GO:1990404">
    <property type="term" value="F:NAD+-protein mono-ADP-ribosyltransferase activity"/>
    <property type="evidence" value="ECO:0007669"/>
    <property type="project" value="TreeGrafter"/>
</dbReference>
<dbReference type="SUPFAM" id="SSF117839">
    <property type="entry name" value="WWE domain"/>
    <property type="match status" value="1"/>
</dbReference>
<dbReference type="Pfam" id="PF23254">
    <property type="entry name" value="KH_PARP14_8"/>
    <property type="match status" value="1"/>
</dbReference>
<dbReference type="Gene3D" id="3.30.720.50">
    <property type="match status" value="1"/>
</dbReference>
<dbReference type="InterPro" id="IPR057045">
    <property type="entry name" value="PARP14_KH_3"/>
</dbReference>
<dbReference type="GO" id="GO:0010629">
    <property type="term" value="P:negative regulation of gene expression"/>
    <property type="evidence" value="ECO:0007669"/>
    <property type="project" value="TreeGrafter"/>
</dbReference>
<keyword evidence="2 7" id="KW-0328">Glycosyltransferase</keyword>
<dbReference type="InterPro" id="IPR057050">
    <property type="entry name" value="RRM_PARP14_2"/>
</dbReference>
<dbReference type="InterPro" id="IPR004170">
    <property type="entry name" value="WWE_dom"/>
</dbReference>
<feature type="domain" description="WWE" evidence="8">
    <location>
        <begin position="1519"/>
        <end position="1594"/>
    </location>
</feature>
<dbReference type="Gene3D" id="3.30.70.330">
    <property type="match status" value="2"/>
</dbReference>
<evidence type="ECO:0000259" key="8">
    <source>
        <dbReference type="PROSITE" id="PS50918"/>
    </source>
</evidence>
<dbReference type="InterPro" id="IPR057043">
    <property type="entry name" value="PARP14_KH_2"/>
</dbReference>
<dbReference type="InterPro" id="IPR037197">
    <property type="entry name" value="WWE_dom_sf"/>
</dbReference>
<dbReference type="Pfam" id="PF23249">
    <property type="entry name" value="KH_PARP14_3"/>
    <property type="match status" value="1"/>
</dbReference>
<keyword evidence="3 7" id="KW-0808">Transferase</keyword>
<evidence type="ECO:0000259" key="10">
    <source>
        <dbReference type="PROSITE" id="PS51154"/>
    </source>
</evidence>
<name>G3NCM8_GASAC</name>
<organism evidence="11 12">
    <name type="scientific">Gasterosteus aculeatus aculeatus</name>
    <name type="common">three-spined stickleback</name>
    <dbReference type="NCBI Taxonomy" id="481459"/>
    <lineage>
        <taxon>Eukaryota</taxon>
        <taxon>Metazoa</taxon>
        <taxon>Chordata</taxon>
        <taxon>Craniata</taxon>
        <taxon>Vertebrata</taxon>
        <taxon>Euteleostomi</taxon>
        <taxon>Actinopterygii</taxon>
        <taxon>Neopterygii</taxon>
        <taxon>Teleostei</taxon>
        <taxon>Neoteleostei</taxon>
        <taxon>Acanthomorphata</taxon>
        <taxon>Eupercaria</taxon>
        <taxon>Perciformes</taxon>
        <taxon>Cottioidei</taxon>
        <taxon>Gasterosteales</taxon>
        <taxon>Gasterosteidae</taxon>
        <taxon>Gasterosteus</taxon>
    </lineage>
</organism>
<dbReference type="Gene3D" id="3.40.220.10">
    <property type="entry name" value="Leucine Aminopeptidase, subunit E, domain 1"/>
    <property type="match status" value="3"/>
</dbReference>
<evidence type="ECO:0000256" key="3">
    <source>
        <dbReference type="ARBA" id="ARBA00022679"/>
    </source>
</evidence>
<dbReference type="GO" id="GO:0005634">
    <property type="term" value="C:nucleus"/>
    <property type="evidence" value="ECO:0007669"/>
    <property type="project" value="UniProtKB-SubCell"/>
</dbReference>
<dbReference type="InterPro" id="IPR057049">
    <property type="entry name" value="PARP14_KH_8"/>
</dbReference>
<dbReference type="GO" id="GO:0005737">
    <property type="term" value="C:cytoplasm"/>
    <property type="evidence" value="ECO:0007669"/>
    <property type="project" value="TreeGrafter"/>
</dbReference>
<comment type="similarity">
    <text evidence="6">Belongs to the ARTD/PARP family.</text>
</comment>
<reference evidence="11" key="3">
    <citation type="submission" date="2025-09" db="UniProtKB">
        <authorList>
            <consortium name="Ensembl"/>
        </authorList>
    </citation>
    <scope>IDENTIFICATION</scope>
</reference>
<evidence type="ECO:0000313" key="11">
    <source>
        <dbReference type="Ensembl" id="ENSGACP00000003078.2"/>
    </source>
</evidence>
<dbReference type="EC" id="2.4.2.-" evidence="7"/>
<dbReference type="InterPro" id="IPR012677">
    <property type="entry name" value="Nucleotide-bd_a/b_plait_sf"/>
</dbReference>
<dbReference type="Pfam" id="PF23084">
    <property type="entry name" value="KH_PARP14_1"/>
    <property type="match status" value="1"/>
</dbReference>
<dbReference type="Pfam" id="PF23252">
    <property type="entry name" value="KH_PARP14_5"/>
    <property type="match status" value="1"/>
</dbReference>
<dbReference type="SUPFAM" id="SSF52949">
    <property type="entry name" value="Macro domain-like"/>
    <property type="match status" value="3"/>
</dbReference>
<dbReference type="Pfam" id="PF01661">
    <property type="entry name" value="Macro"/>
    <property type="match status" value="3"/>
</dbReference>
<dbReference type="RefSeq" id="XP_040056587.1">
    <property type="nucleotide sequence ID" value="XM_040200653.1"/>
</dbReference>
<dbReference type="Pfam" id="PF23222">
    <property type="entry name" value="RRM_PARP14_1"/>
    <property type="match status" value="1"/>
</dbReference>
<dbReference type="CDD" id="cd01439">
    <property type="entry name" value="TCCD_inducible_PARP_like"/>
    <property type="match status" value="1"/>
</dbReference>
<sequence length="1797" mass="197448">MADGFAYALRVELGENDTPRLKNKLVKYFQSKKSHGGECEVEHERGARTALLRFLREEDQRNVLGKETHEIQLEKGVLNVTVHRLTEGSKKQETLADELEKKSDVAVINKQPSTNAHAPAGENQTGEELCSTSAVLGNIPETTNEEFLNMLVVNVLKKDADPLSDPQSFTLELIRDISSAVVTFKCEKENTDFVMRCPKNRIFTNKGLSVRPLEVTNQVVVDNIQHTDEDYLRLYFENEGAAVEDIALNAAEQSAIITFEDVKAVHEVMKKKHSVKGEEIKVHPFYKSLGTALYGKDRPSLKLPDAVSESIDPVVWRYLNYHQSAADTIYSQMAKDFCSVNLEQPTVCLRALPSLLQHKDVEVISKKWRDTVKSAFARALSKFKSLTLKPEPEAWGESEEKIRETLLSEDVVFESEKSTGVVSVAGLAADVDRLKPILYEVINNIDKRVQREKFSETQEVKVLPSIQHLLIQDGLQEKLLQVYPDLKISFRKDGALLKVTGLREEIIEASTAVCNAMMELKRQNLDLDKYVLDMLKDEEQEELTNALLTSNGINAAFEINAQRVQLIASSDRDLNDAEVHLKRLLRSQNIEVEDRNVLAKPEWQDLVRHLENCNRGSYRRIRIHTTGPQVVVAGHKDSVEAVCGQLGDFLTQNAEVEETVVVRASTIVDYIKKLDTSWLDSVSNKVLVSYKKDAICLRGSRVDVAECKALVDDCISSVYFDSLKITMPGANKLFRDKGAVFVSTIKNETGCMVQQVEDLSGGQVLLVQGPGTAPVYQIQTADGVEIAVCKADMCSYPVQAVVNASNPTLHHSGGLAAALLNAAGPQFQAECDKLINSSGNLKAGDSVITGAGGQLCCKKVIHAVGPQFDPAQPKKPVAQLKRAVKGSLELAEKHGCLSVALPAISSNQGFPLSLCAHTIVKAVKEHCDDKFGDNTLKKIHLVNNDDNTVQAIEAAVRKEFGQGVRLSPQTLPTRTHKFPLVTLAAPDPNRLGQVQTKEGLAITLTTGNIEKAKTDVIVNTVADDLVLNRGAISQAIFSEAGLKLQQLIHANATQGSKSVGDIIATDACKLKSKKVFHAVAPAWDKGQGAAEKLLRGIYKDCLGMAEDGGLTSIALPAIGTGNLGFPKDIAASLMLDEILAFSSNKQPKHLKKVVIILYPQDAQTIQNFRDAFTKKFQNASVPTSSPQSQVPQGPFTKVVSSSGMHETKMGSVTVQVVTGDITKETSDVVVNSSNAAFSLKSGVSKAILEAAGPAVEVECTNLGALPNPGIIITQPGNLKCKKILHLSGQTDPIKIKAVVKDALQMCVSNSYTSVSFPAIGTGQGNVKAQQVADAMLDAVIDVLSQNPSGPLNTVRIVIFQPHMLKDFYNSMQEREASDPKDKVGFFGNVFSKIKSLIIGTSEDKPSRDKDFVIEGLKAEPVSFHICGESQVSVDKAKKQLNVLMTQDQYSLQIEDNSIFSFSNADNQCIVDIQKTMNVTIKTENKNGKASLTIDGLSKDVLKASQEIHKMLKSTREKEEMTEKAERTGVVVEWQYQPQGLEFQSFDLTTNYKLEEALENKQTSVKVSVQGKDYTVAMPKGPATNNQGQTLQIKRIDKLKDEDTPEQWDTMPPDSSCQAVLINAGTAEYTEVLNLFQATCGQTVIKIERIQNPVLWKSLQIKKRDMELRNNHGNNERRLFHGTCHDTVGHINEYGFNRSYAGKNATCYGNGTYFAVGANYSASNTYSPPNQNGEKCMYLCRVLTGDFIDGKQGMIVPPAKSAISTQKYDSVVDRMANPSMFVIFHDSQAYPEYLISFK</sequence>
<dbReference type="Pfam" id="PF22005">
    <property type="entry name" value="WWE_1"/>
    <property type="match status" value="1"/>
</dbReference>
<dbReference type="Pfam" id="PF00644">
    <property type="entry name" value="PARP"/>
    <property type="match status" value="1"/>
</dbReference>
<dbReference type="InterPro" id="IPR057047">
    <property type="entry name" value="PARP14_KH_5"/>
</dbReference>
<dbReference type="InterPro" id="IPR052056">
    <property type="entry name" value="Mono-ARTD/PARP"/>
</dbReference>
<feature type="domain" description="Macro" evidence="10">
    <location>
        <begin position="1201"/>
        <end position="1375"/>
    </location>
</feature>
<dbReference type="Pfam" id="PF23248">
    <property type="entry name" value="KH_PARP14_2"/>
    <property type="match status" value="1"/>
</dbReference>
<feature type="domain" description="Macro" evidence="10">
    <location>
        <begin position="989"/>
        <end position="1176"/>
    </location>
</feature>
<dbReference type="Ensembl" id="ENSGACT00000003089.2">
    <property type="protein sequence ID" value="ENSGACP00000003078.2"/>
    <property type="gene ID" value="ENSGACG00000002353.2"/>
</dbReference>
<accession>G3NCM8</accession>
<dbReference type="InterPro" id="IPR043472">
    <property type="entry name" value="Macro_dom-like"/>
</dbReference>
<dbReference type="PROSITE" id="PS51059">
    <property type="entry name" value="PARP_CATALYTIC"/>
    <property type="match status" value="1"/>
</dbReference>
<dbReference type="Pfam" id="PF23085">
    <property type="entry name" value="RRM_PARP14_3"/>
    <property type="match status" value="1"/>
</dbReference>
<comment type="subcellular location">
    <subcellularLocation>
        <location evidence="1">Nucleus</location>
    </subcellularLocation>
</comment>
<dbReference type="InterPro" id="IPR002589">
    <property type="entry name" value="Macro_dom"/>
</dbReference>
<dbReference type="AlphaFoldDB" id="G3NCM8"/>
<evidence type="ECO:0000259" key="9">
    <source>
        <dbReference type="PROSITE" id="PS51059"/>
    </source>
</evidence>
<dbReference type="Proteomes" id="UP000007635">
    <property type="component" value="Chromosome XVI"/>
</dbReference>
<evidence type="ECO:0000256" key="7">
    <source>
        <dbReference type="RuleBase" id="RU362114"/>
    </source>
</evidence>
<reference evidence="11 12" key="1">
    <citation type="journal article" date="2021" name="G3 (Bethesda)">
        <title>Improved contiguity of the threespine stickleback genome using long-read sequencing.</title>
        <authorList>
            <person name="Nath S."/>
            <person name="Shaw D.E."/>
            <person name="White M.A."/>
        </authorList>
    </citation>
    <scope>NUCLEOTIDE SEQUENCE [LARGE SCALE GENOMIC DNA]</scope>
    <source>
        <strain evidence="11 12">Lake Benthic</strain>
    </source>
</reference>
<feature type="domain" description="PARP catalytic" evidence="9">
    <location>
        <begin position="1603"/>
        <end position="1797"/>
    </location>
</feature>
<dbReference type="Pfam" id="PF23253">
    <property type="entry name" value="KH_PARP14_6"/>
    <property type="match status" value="1"/>
</dbReference>
<dbReference type="Pfam" id="PF23251">
    <property type="entry name" value="KH_PARP14_4"/>
    <property type="match status" value="1"/>
</dbReference>
<keyword evidence="4 7" id="KW-0520">NAD</keyword>
<dbReference type="PANTHER" id="PTHR14453:SF89">
    <property type="entry name" value="PROTEIN MONO-ADP-RIBOSYLTRANSFERASE PARP14"/>
    <property type="match status" value="1"/>
</dbReference>